<evidence type="ECO:0000259" key="10">
    <source>
        <dbReference type="PROSITE" id="PS50164"/>
    </source>
</evidence>
<dbReference type="SUPFAM" id="SSF47781">
    <property type="entry name" value="RuvA domain 2-like"/>
    <property type="match status" value="1"/>
</dbReference>
<proteinExistence type="inferred from homology"/>
<keyword evidence="3 7" id="KW-0228">DNA excision</keyword>
<dbReference type="GO" id="GO:0009380">
    <property type="term" value="C:excinuclease repair complex"/>
    <property type="evidence" value="ECO:0007669"/>
    <property type="project" value="InterPro"/>
</dbReference>
<dbReference type="InterPro" id="IPR035901">
    <property type="entry name" value="GIY-YIG_endonuc_sf"/>
</dbReference>
<keyword evidence="13" id="KW-1185">Reference proteome</keyword>
<evidence type="ECO:0000256" key="8">
    <source>
        <dbReference type="SAM" id="Coils"/>
    </source>
</evidence>
<dbReference type="SUPFAM" id="SSF46600">
    <property type="entry name" value="C-terminal UvrC-binding domain of UvrB"/>
    <property type="match status" value="1"/>
</dbReference>
<feature type="domain" description="UVR" evidence="9">
    <location>
        <begin position="196"/>
        <end position="231"/>
    </location>
</feature>
<comment type="subunit">
    <text evidence="7">Interacts with UvrB in an incision complex.</text>
</comment>
<evidence type="ECO:0000256" key="6">
    <source>
        <dbReference type="ARBA" id="ARBA00023236"/>
    </source>
</evidence>
<dbReference type="OrthoDB" id="9804933at2"/>
<dbReference type="Pfam" id="PF01541">
    <property type="entry name" value="GIY-YIG"/>
    <property type="match status" value="1"/>
</dbReference>
<dbReference type="InterPro" id="IPR050066">
    <property type="entry name" value="UvrABC_protein_C"/>
</dbReference>
<dbReference type="Pfam" id="PF14520">
    <property type="entry name" value="HHH_5"/>
    <property type="match status" value="1"/>
</dbReference>
<evidence type="ECO:0000256" key="2">
    <source>
        <dbReference type="ARBA" id="ARBA00022763"/>
    </source>
</evidence>
<dbReference type="PANTHER" id="PTHR30562:SF1">
    <property type="entry name" value="UVRABC SYSTEM PROTEIN C"/>
    <property type="match status" value="1"/>
</dbReference>
<evidence type="ECO:0000256" key="7">
    <source>
        <dbReference type="HAMAP-Rule" id="MF_00203"/>
    </source>
</evidence>
<feature type="coiled-coil region" evidence="8">
    <location>
        <begin position="192"/>
        <end position="219"/>
    </location>
</feature>
<evidence type="ECO:0000313" key="13">
    <source>
        <dbReference type="Proteomes" id="UP000199387"/>
    </source>
</evidence>
<dbReference type="InterPro" id="IPR047296">
    <property type="entry name" value="GIY-YIG_UvrC_Cho"/>
</dbReference>
<keyword evidence="1 7" id="KW-0963">Cytoplasm</keyword>
<dbReference type="InterPro" id="IPR038476">
    <property type="entry name" value="UvrC_RNase_H_dom_sf"/>
</dbReference>
<comment type="subcellular location">
    <subcellularLocation>
        <location evidence="7">Cytoplasm</location>
    </subcellularLocation>
</comment>
<dbReference type="SMART" id="SM00465">
    <property type="entry name" value="GIYc"/>
    <property type="match status" value="1"/>
</dbReference>
<dbReference type="Proteomes" id="UP000199387">
    <property type="component" value="Unassembled WGS sequence"/>
</dbReference>
<dbReference type="Gene3D" id="3.30.420.340">
    <property type="entry name" value="UvrC, RNAse H endonuclease domain"/>
    <property type="match status" value="1"/>
</dbReference>
<dbReference type="PROSITE" id="PS50165">
    <property type="entry name" value="UVRC"/>
    <property type="match status" value="1"/>
</dbReference>
<dbReference type="HAMAP" id="MF_00203">
    <property type="entry name" value="UvrC"/>
    <property type="match status" value="1"/>
</dbReference>
<reference evidence="12 13" key="1">
    <citation type="submission" date="2016-10" db="EMBL/GenBank/DDBJ databases">
        <authorList>
            <person name="de Groot N.N."/>
        </authorList>
    </citation>
    <scope>NUCLEOTIDE SEQUENCE [LARGE SCALE GENOMIC DNA]</scope>
    <source>
        <strain evidence="12 13">DSM 45514</strain>
    </source>
</reference>
<feature type="domain" description="UvrC family homology region profile" evidence="11">
    <location>
        <begin position="247"/>
        <end position="466"/>
    </location>
</feature>
<evidence type="ECO:0000256" key="5">
    <source>
        <dbReference type="ARBA" id="ARBA00023204"/>
    </source>
</evidence>
<dbReference type="InterPro" id="IPR010994">
    <property type="entry name" value="RuvA_2-like"/>
</dbReference>
<dbReference type="Pfam" id="PF02151">
    <property type="entry name" value="UVR"/>
    <property type="match status" value="1"/>
</dbReference>
<dbReference type="FunFam" id="3.40.1440.10:FF:000001">
    <property type="entry name" value="UvrABC system protein C"/>
    <property type="match status" value="1"/>
</dbReference>
<dbReference type="EMBL" id="FMZA01000004">
    <property type="protein sequence ID" value="SDC22190.1"/>
    <property type="molecule type" value="Genomic_DNA"/>
</dbReference>
<dbReference type="PROSITE" id="PS50164">
    <property type="entry name" value="GIY_YIG"/>
    <property type="match status" value="1"/>
</dbReference>
<evidence type="ECO:0000256" key="3">
    <source>
        <dbReference type="ARBA" id="ARBA00022769"/>
    </source>
</evidence>
<comment type="function">
    <text evidence="7">The UvrABC repair system catalyzes the recognition and processing of DNA lesions. UvrC both incises the 5' and 3' sides of the lesion. The N-terminal half is responsible for the 3' incision and the C-terminal half is responsible for the 5' incision.</text>
</comment>
<dbReference type="GO" id="GO:0009432">
    <property type="term" value="P:SOS response"/>
    <property type="evidence" value="ECO:0007669"/>
    <property type="project" value="UniProtKB-UniRule"/>
</dbReference>
<protein>
    <recommendedName>
        <fullName evidence="7">UvrABC system protein C</fullName>
        <shortName evidence="7">Protein UvrC</shortName>
    </recommendedName>
    <alternativeName>
        <fullName evidence="7">Excinuclease ABC subunit C</fullName>
    </alternativeName>
</protein>
<dbReference type="SUPFAM" id="SSF82771">
    <property type="entry name" value="GIY-YIG endonuclease"/>
    <property type="match status" value="1"/>
</dbReference>
<dbReference type="InterPro" id="IPR004791">
    <property type="entry name" value="UvrC"/>
</dbReference>
<keyword evidence="5 7" id="KW-0234">DNA repair</keyword>
<gene>
    <name evidence="7" type="primary">uvrC</name>
    <name evidence="12" type="ORF">SAMN04488112_104186</name>
</gene>
<dbReference type="STRING" id="1236220.SAMN04488112_104186"/>
<dbReference type="FunFam" id="3.30.420.340:FF:000002">
    <property type="entry name" value="UvrABC system protein C"/>
    <property type="match status" value="1"/>
</dbReference>
<dbReference type="InterPro" id="IPR000305">
    <property type="entry name" value="GIY-YIG_endonuc"/>
</dbReference>
<feature type="domain" description="GIY-YIG" evidence="10">
    <location>
        <begin position="14"/>
        <end position="91"/>
    </location>
</feature>
<dbReference type="Pfam" id="PF22920">
    <property type="entry name" value="UvrC_RNaseH"/>
    <property type="match status" value="1"/>
</dbReference>
<keyword evidence="4 7" id="KW-0267">Excision nuclease</keyword>
<dbReference type="Gene3D" id="1.10.150.20">
    <property type="entry name" value="5' to 3' exonuclease, C-terminal subdomain"/>
    <property type="match status" value="1"/>
</dbReference>
<evidence type="ECO:0000256" key="4">
    <source>
        <dbReference type="ARBA" id="ARBA00022881"/>
    </source>
</evidence>
<dbReference type="Pfam" id="PF08459">
    <property type="entry name" value="UvrC_RNaseH_dom"/>
    <property type="match status" value="1"/>
</dbReference>
<evidence type="ECO:0000256" key="1">
    <source>
        <dbReference type="ARBA" id="ARBA00022490"/>
    </source>
</evidence>
<dbReference type="InterPro" id="IPR036876">
    <property type="entry name" value="UVR_dom_sf"/>
</dbReference>
<dbReference type="GO" id="GO:0006289">
    <property type="term" value="P:nucleotide-excision repair"/>
    <property type="evidence" value="ECO:0007669"/>
    <property type="project" value="UniProtKB-UniRule"/>
</dbReference>
<dbReference type="InterPro" id="IPR001943">
    <property type="entry name" value="UVR_dom"/>
</dbReference>
<keyword evidence="8" id="KW-0175">Coiled coil</keyword>
<dbReference type="GO" id="GO:0009381">
    <property type="term" value="F:excinuclease ABC activity"/>
    <property type="evidence" value="ECO:0007669"/>
    <property type="project" value="UniProtKB-UniRule"/>
</dbReference>
<dbReference type="Gene3D" id="4.10.860.10">
    <property type="entry name" value="UVR domain"/>
    <property type="match status" value="1"/>
</dbReference>
<evidence type="ECO:0000259" key="9">
    <source>
        <dbReference type="PROSITE" id="PS50151"/>
    </source>
</evidence>
<dbReference type="Gene3D" id="3.40.1440.10">
    <property type="entry name" value="GIY-YIG endonuclease"/>
    <property type="match status" value="1"/>
</dbReference>
<evidence type="ECO:0000313" key="12">
    <source>
        <dbReference type="EMBL" id="SDC22190.1"/>
    </source>
</evidence>
<accession>A0A1G6JTW3</accession>
<evidence type="ECO:0000259" key="11">
    <source>
        <dbReference type="PROSITE" id="PS50165"/>
    </source>
</evidence>
<dbReference type="PROSITE" id="PS50151">
    <property type="entry name" value="UVR"/>
    <property type="match status" value="1"/>
</dbReference>
<keyword evidence="6 7" id="KW-0742">SOS response</keyword>
<dbReference type="PANTHER" id="PTHR30562">
    <property type="entry name" value="UVRC/OXIDOREDUCTASE"/>
    <property type="match status" value="1"/>
</dbReference>
<dbReference type="NCBIfam" id="TIGR00194">
    <property type="entry name" value="uvrC"/>
    <property type="match status" value="1"/>
</dbReference>
<sequence>MKENIREKLALLPDLPGCYLMKNADGQIIYVGKAKRLKNRVRSYFTGSHDGKTQLLVSEIDDFEYIVTDSAMEALILEANLIKRHRPRFNVLMKDDKSYPYIRLTKETHPRLEVTRQIKKDGSRYFGPYPNAQAAQQTKKLLDKLYPLRKCRTLPKRVCLYYHMGQCLAPCEFDVDPTQYEEMIRNIVRFLNGGYKDVQKDLEEKMQQASEELNFERARELRDLIQHIEAVMVKQNIVLQDETDRDVFGYWADKGMMCVQVFFLRQGKLIERDVAIFPHYGEEEEDFLTYVTQFYHEKPALPKEINLPAHADVALLDEWLTGVQVHIPQRGMKKRLVEMANENARIALNERFKLIERDHGRTVDAARKLGEALGIGYPRRIEAFDNSNIQGADPVSAMVVFTDGTPDKKEYRKYKIRSVQGPDDYSTMREVIRRRYTRVLKEDLPLPELVVVDGGRGQMSAAADVLENELGLFIPVAGLVKDDRHKTARLLIGDPPREADLPKGTQEFYLLQRIQEEVHRFAITFHRQTRGKSMVRSVLDDIPGVGKKRKQQLYKHFGSLDRMRTATVEEYRKAGIGDKLARNILAHLKETAKSASKDEGSGERVD</sequence>
<dbReference type="GO" id="GO:0003677">
    <property type="term" value="F:DNA binding"/>
    <property type="evidence" value="ECO:0007669"/>
    <property type="project" value="UniProtKB-UniRule"/>
</dbReference>
<organism evidence="12 13">
    <name type="scientific">Melghirimyces thermohalophilus</name>
    <dbReference type="NCBI Taxonomy" id="1236220"/>
    <lineage>
        <taxon>Bacteria</taxon>
        <taxon>Bacillati</taxon>
        <taxon>Bacillota</taxon>
        <taxon>Bacilli</taxon>
        <taxon>Bacillales</taxon>
        <taxon>Thermoactinomycetaceae</taxon>
        <taxon>Melghirimyces</taxon>
    </lineage>
</organism>
<name>A0A1G6JTW3_9BACL</name>
<dbReference type="AlphaFoldDB" id="A0A1G6JTW3"/>
<dbReference type="CDD" id="cd10434">
    <property type="entry name" value="GIY-YIG_UvrC_Cho"/>
    <property type="match status" value="1"/>
</dbReference>
<keyword evidence="2 7" id="KW-0227">DNA damage</keyword>
<dbReference type="InterPro" id="IPR001162">
    <property type="entry name" value="UvrC_RNase_H_dom"/>
</dbReference>
<comment type="similarity">
    <text evidence="7">Belongs to the UvrC family.</text>
</comment>
<dbReference type="GO" id="GO:0005737">
    <property type="term" value="C:cytoplasm"/>
    <property type="evidence" value="ECO:0007669"/>
    <property type="project" value="UniProtKB-SubCell"/>
</dbReference>
<dbReference type="RefSeq" id="WP_091567047.1">
    <property type="nucleotide sequence ID" value="NZ_FMZA01000004.1"/>
</dbReference>